<organism evidence="1 2">
    <name type="scientific">Huso huso</name>
    <name type="common">Beluga</name>
    <name type="synonym">Acipenser huso</name>
    <dbReference type="NCBI Taxonomy" id="61971"/>
    <lineage>
        <taxon>Eukaryota</taxon>
        <taxon>Metazoa</taxon>
        <taxon>Chordata</taxon>
        <taxon>Craniata</taxon>
        <taxon>Vertebrata</taxon>
        <taxon>Euteleostomi</taxon>
        <taxon>Actinopterygii</taxon>
        <taxon>Chondrostei</taxon>
        <taxon>Acipenseriformes</taxon>
        <taxon>Acipenseridae</taxon>
        <taxon>Huso</taxon>
    </lineage>
</organism>
<dbReference type="Proteomes" id="UP001369086">
    <property type="component" value="Unassembled WGS sequence"/>
</dbReference>
<accession>A0ABR0Y1U2</accession>
<proteinExistence type="predicted"/>
<evidence type="ECO:0000313" key="2">
    <source>
        <dbReference type="Proteomes" id="UP001369086"/>
    </source>
</evidence>
<evidence type="ECO:0000313" key="1">
    <source>
        <dbReference type="EMBL" id="KAK6466646.1"/>
    </source>
</evidence>
<gene>
    <name evidence="1" type="ORF">HHUSO_G35913</name>
</gene>
<dbReference type="EMBL" id="JAHFZB010000054">
    <property type="protein sequence ID" value="KAK6466646.1"/>
    <property type="molecule type" value="Genomic_DNA"/>
</dbReference>
<protein>
    <submittedName>
        <fullName evidence="1">Uncharacterized protein</fullName>
    </submittedName>
</protein>
<name>A0ABR0Y1U2_HUSHU</name>
<reference evidence="1 2" key="1">
    <citation type="submission" date="2021-05" db="EMBL/GenBank/DDBJ databases">
        <authorList>
            <person name="Zahm M."/>
            <person name="Klopp C."/>
            <person name="Cabau C."/>
            <person name="Kuhl H."/>
            <person name="Suciu R."/>
            <person name="Ciorpac M."/>
            <person name="Holostenco D."/>
            <person name="Gessner J."/>
            <person name="Wuertz S."/>
            <person name="Hohne C."/>
            <person name="Stock M."/>
            <person name="Gislard M."/>
            <person name="Lluch J."/>
            <person name="Milhes M."/>
            <person name="Lampietro C."/>
            <person name="Lopez Roques C."/>
            <person name="Donnadieu C."/>
            <person name="Du K."/>
            <person name="Schartl M."/>
            <person name="Guiguen Y."/>
        </authorList>
    </citation>
    <scope>NUCLEOTIDE SEQUENCE [LARGE SCALE GENOMIC DNA]</scope>
    <source>
        <strain evidence="1">Hh-F2</strain>
        <tissue evidence="1">Blood</tissue>
    </source>
</reference>
<sequence>MQKEKRALWALIQQISAGLGVSTDVGAQEEVLPDPLTSVAELDGLGDKLQDKNYKRKLLTYFSAFGGRNGGDYQEARSK</sequence>
<keyword evidence="2" id="KW-1185">Reference proteome</keyword>
<comment type="caution">
    <text evidence="1">The sequence shown here is derived from an EMBL/GenBank/DDBJ whole genome shotgun (WGS) entry which is preliminary data.</text>
</comment>